<protein>
    <submittedName>
        <fullName evidence="1">Uncharacterized protein</fullName>
    </submittedName>
</protein>
<evidence type="ECO:0000313" key="2">
    <source>
        <dbReference type="Proteomes" id="UP001316384"/>
    </source>
</evidence>
<gene>
    <name evidence="1" type="ORF">NP048_01655</name>
</gene>
<dbReference type="RefSeq" id="WP_256769401.1">
    <property type="nucleotide sequence ID" value="NZ_CP101987.1"/>
</dbReference>
<name>A0ABY5KP91_9CELL</name>
<dbReference type="Proteomes" id="UP001316384">
    <property type="component" value="Chromosome"/>
</dbReference>
<accession>A0ABY5KP91</accession>
<proteinExistence type="predicted"/>
<evidence type="ECO:0000313" key="1">
    <source>
        <dbReference type="EMBL" id="UUI72200.1"/>
    </source>
</evidence>
<dbReference type="EMBL" id="CP101987">
    <property type="protein sequence ID" value="UUI72200.1"/>
    <property type="molecule type" value="Genomic_DNA"/>
</dbReference>
<reference evidence="1 2" key="1">
    <citation type="submission" date="2022-07" db="EMBL/GenBank/DDBJ databases">
        <title>Novel species in genus cellulomonas.</title>
        <authorList>
            <person name="Ye L."/>
        </authorList>
    </citation>
    <scope>NUCLEOTIDE SEQUENCE [LARGE SCALE GENOMIC DNA]</scope>
    <source>
        <strain evidence="2">zg-B89</strain>
    </source>
</reference>
<keyword evidence="2" id="KW-1185">Reference proteome</keyword>
<sequence>MALVPGERRALSPDEMAVARDWVSRLQARAAGGGRIPAGVVLAWPSVVAEVRVEHAAADGATLCGIDASRYEVYRALFEWSSPRACPTCARADAGALWSERPQSYRPLSSALSEREALAWVGKAPGMFVGRAGLALIVAWLGGYDFHGSRTGAGPLEGFKDWLLTRPGAVDGSQGWPGVLMHIVFPGQSVSWSQLTPEQDRHAVTVLFELLDAFLADKELNAGRDPSSGTDTTE</sequence>
<organism evidence="1 2">
    <name type="scientific">Cellulomonas xiejunii</name>
    <dbReference type="NCBI Taxonomy" id="2968083"/>
    <lineage>
        <taxon>Bacteria</taxon>
        <taxon>Bacillati</taxon>
        <taxon>Actinomycetota</taxon>
        <taxon>Actinomycetes</taxon>
        <taxon>Micrococcales</taxon>
        <taxon>Cellulomonadaceae</taxon>
        <taxon>Cellulomonas</taxon>
    </lineage>
</organism>